<feature type="domain" description="Myb-like" evidence="2">
    <location>
        <begin position="256"/>
        <end position="308"/>
    </location>
</feature>
<dbReference type="PROSITE" id="PS50090">
    <property type="entry name" value="MYB_LIKE"/>
    <property type="match status" value="1"/>
</dbReference>
<accession>A0A8J4F8V3</accession>
<proteinExistence type="predicted"/>
<evidence type="ECO:0000313" key="4">
    <source>
        <dbReference type="Proteomes" id="UP000747399"/>
    </source>
</evidence>
<feature type="region of interest" description="Disordered" evidence="1">
    <location>
        <begin position="83"/>
        <end position="121"/>
    </location>
</feature>
<dbReference type="InterPro" id="IPR001005">
    <property type="entry name" value="SANT/Myb"/>
</dbReference>
<evidence type="ECO:0000256" key="1">
    <source>
        <dbReference type="SAM" id="MobiDB-lite"/>
    </source>
</evidence>
<feature type="region of interest" description="Disordered" evidence="1">
    <location>
        <begin position="1"/>
        <end position="63"/>
    </location>
</feature>
<sequence>MSAAAADLQRDGAHSSIQEPGEQQRLRKGRKRRLVNPNGQDDGQLTVEMSDLDRERAERMRRNQEMLDKLGVKKALEDLCRVHQPPVASRRSRPLQDEEGEDAGSRPAARAKRVRGEVEPMRRSGRLAGAAAAAAIAEVIEREAGDEPAMGARGVGVMTQEEYLKSKGLSLPDGWFRSNGRFRGWVKQEVVERLGLAASAGEAWEQCGGGKFQRKINKADVPSNLKAKGWSDARAFAASQLHKNPNSYFYRHTAPGEAQAQGEWTQEEHDLFVETAKKYGIGDKWGLFASYIPNRVGYQCSAYYTQVIIPSGLILDDRYRMDAWGDAVYVGARGGSGGDD</sequence>
<dbReference type="Pfam" id="PF00249">
    <property type="entry name" value="Myb_DNA-binding"/>
    <property type="match status" value="1"/>
</dbReference>
<organism evidence="3 4">
    <name type="scientific">Volvox africanus</name>
    <dbReference type="NCBI Taxonomy" id="51714"/>
    <lineage>
        <taxon>Eukaryota</taxon>
        <taxon>Viridiplantae</taxon>
        <taxon>Chlorophyta</taxon>
        <taxon>core chlorophytes</taxon>
        <taxon>Chlorophyceae</taxon>
        <taxon>CS clade</taxon>
        <taxon>Chlamydomonadales</taxon>
        <taxon>Volvocaceae</taxon>
        <taxon>Volvox</taxon>
    </lineage>
</organism>
<name>A0A8J4F8V3_9CHLO</name>
<dbReference type="AlphaFoldDB" id="A0A8J4F8V3"/>
<dbReference type="Gene3D" id="1.10.10.60">
    <property type="entry name" value="Homeodomain-like"/>
    <property type="match status" value="1"/>
</dbReference>
<dbReference type="SMART" id="SM00717">
    <property type="entry name" value="SANT"/>
    <property type="match status" value="1"/>
</dbReference>
<keyword evidence="4" id="KW-1185">Reference proteome</keyword>
<dbReference type="EMBL" id="BNCO01000069">
    <property type="protein sequence ID" value="GIL64773.1"/>
    <property type="molecule type" value="Genomic_DNA"/>
</dbReference>
<gene>
    <name evidence="3" type="ORF">Vafri_18650</name>
</gene>
<dbReference type="SUPFAM" id="SSF46689">
    <property type="entry name" value="Homeodomain-like"/>
    <property type="match status" value="1"/>
</dbReference>
<dbReference type="Proteomes" id="UP000747399">
    <property type="component" value="Unassembled WGS sequence"/>
</dbReference>
<evidence type="ECO:0000259" key="2">
    <source>
        <dbReference type="PROSITE" id="PS50090"/>
    </source>
</evidence>
<protein>
    <recommendedName>
        <fullName evidence="2">Myb-like domain-containing protein</fullName>
    </recommendedName>
</protein>
<comment type="caution">
    <text evidence="3">The sequence shown here is derived from an EMBL/GenBank/DDBJ whole genome shotgun (WGS) entry which is preliminary data.</text>
</comment>
<feature type="compositionally biased region" description="Basic and acidic residues" evidence="1">
    <location>
        <begin position="51"/>
        <end position="63"/>
    </location>
</feature>
<reference evidence="3" key="1">
    <citation type="journal article" date="2021" name="Proc. Natl. Acad. Sci. U.S.A.">
        <title>Three genomes in the algal genus Volvox reveal the fate of a haploid sex-determining region after a transition to homothallism.</title>
        <authorList>
            <person name="Yamamoto K."/>
            <person name="Hamaji T."/>
            <person name="Kawai-Toyooka H."/>
            <person name="Matsuzaki R."/>
            <person name="Takahashi F."/>
            <person name="Nishimura Y."/>
            <person name="Kawachi M."/>
            <person name="Noguchi H."/>
            <person name="Minakuchi Y."/>
            <person name="Umen J.G."/>
            <person name="Toyoda A."/>
            <person name="Nozaki H."/>
        </authorList>
    </citation>
    <scope>NUCLEOTIDE SEQUENCE</scope>
    <source>
        <strain evidence="3">NIES-3780</strain>
    </source>
</reference>
<dbReference type="InterPro" id="IPR009057">
    <property type="entry name" value="Homeodomain-like_sf"/>
</dbReference>
<dbReference type="CDD" id="cd00167">
    <property type="entry name" value="SANT"/>
    <property type="match status" value="1"/>
</dbReference>
<evidence type="ECO:0000313" key="3">
    <source>
        <dbReference type="EMBL" id="GIL64773.1"/>
    </source>
</evidence>